<comment type="caution">
    <text evidence="1">The sequence shown here is derived from an EMBL/GenBank/DDBJ whole genome shotgun (WGS) entry which is preliminary data.</text>
</comment>
<evidence type="ECO:0000313" key="2">
    <source>
        <dbReference type="Proteomes" id="UP000815325"/>
    </source>
</evidence>
<dbReference type="Proteomes" id="UP000815325">
    <property type="component" value="Unassembled WGS sequence"/>
</dbReference>
<reference evidence="1" key="1">
    <citation type="submission" date="2017-08" db="EMBL/GenBank/DDBJ databases">
        <authorList>
            <person name="Polle J.E."/>
            <person name="Barry K."/>
            <person name="Cushman J."/>
            <person name="Schmutz J."/>
            <person name="Tran D."/>
            <person name="Hathwaick L.T."/>
            <person name="Yim W.C."/>
            <person name="Jenkins J."/>
            <person name="Mckie-Krisberg Z.M."/>
            <person name="Prochnik S."/>
            <person name="Lindquist E."/>
            <person name="Dockter R.B."/>
            <person name="Adam C."/>
            <person name="Molina H."/>
            <person name="Bunkerborg J."/>
            <person name="Jin E."/>
            <person name="Buchheim M."/>
            <person name="Magnuson J."/>
        </authorList>
    </citation>
    <scope>NUCLEOTIDE SEQUENCE</scope>
    <source>
        <strain evidence="1">CCAP 19/18</strain>
    </source>
</reference>
<accession>A0ABQ7FWS2</accession>
<keyword evidence="2" id="KW-1185">Reference proteome</keyword>
<dbReference type="EMBL" id="MU070703">
    <property type="protein sequence ID" value="KAF5826809.1"/>
    <property type="molecule type" value="Genomic_DNA"/>
</dbReference>
<proteinExistence type="predicted"/>
<evidence type="ECO:0000313" key="1">
    <source>
        <dbReference type="EMBL" id="KAF5826809.1"/>
    </source>
</evidence>
<name>A0ABQ7FWS2_DUNSA</name>
<sequence length="105" mass="11914">MQDTPENFPACVSAVSAHKIFLPEKILFIMLTSKTVFTDSHVHHMCSNVSRLLKRMLMHTSCSLHVPKCSMSQTHCSKDSCAHHAVCMYQMCSMRACVLHQFMLV</sequence>
<gene>
    <name evidence="1" type="ORF">DUNSADRAFT_1975</name>
</gene>
<evidence type="ECO:0008006" key="3">
    <source>
        <dbReference type="Google" id="ProtNLM"/>
    </source>
</evidence>
<organism evidence="1 2">
    <name type="scientific">Dunaliella salina</name>
    <name type="common">Green alga</name>
    <name type="synonym">Protococcus salinus</name>
    <dbReference type="NCBI Taxonomy" id="3046"/>
    <lineage>
        <taxon>Eukaryota</taxon>
        <taxon>Viridiplantae</taxon>
        <taxon>Chlorophyta</taxon>
        <taxon>core chlorophytes</taxon>
        <taxon>Chlorophyceae</taxon>
        <taxon>CS clade</taxon>
        <taxon>Chlamydomonadales</taxon>
        <taxon>Dunaliellaceae</taxon>
        <taxon>Dunaliella</taxon>
    </lineage>
</organism>
<protein>
    <recommendedName>
        <fullName evidence="3">Encoded protein</fullName>
    </recommendedName>
</protein>